<evidence type="ECO:0000313" key="7">
    <source>
        <dbReference type="Proteomes" id="UP000199047"/>
    </source>
</evidence>
<proteinExistence type="predicted"/>
<comment type="caution">
    <text evidence="4">The sequence shown here is derived from an EMBL/GenBank/DDBJ whole genome shotgun (WGS) entry which is preliminary data.</text>
</comment>
<keyword evidence="2" id="KW-1133">Transmembrane helix</keyword>
<sequence>MKNQVKQAVVMKIVLYCAPLLVILIPVLLIIALTMNNPSIVCQTDTTTTSSDSGSSNGSLADKNSDVGKRVSYIANRFKQAGYFGDNISAIIAIGWRESNLNPKAVNPAGSFKGI</sequence>
<dbReference type="RefSeq" id="WP_013231114.1">
    <property type="nucleotide sequence ID" value="NZ_FBSX01000001.1"/>
</dbReference>
<evidence type="ECO:0000256" key="2">
    <source>
        <dbReference type="SAM" id="Phobius"/>
    </source>
</evidence>
<organism evidence="4 6">
    <name type="scientific">Leuconostoc inhae</name>
    <dbReference type="NCBI Taxonomy" id="178001"/>
    <lineage>
        <taxon>Bacteria</taxon>
        <taxon>Bacillati</taxon>
        <taxon>Bacillota</taxon>
        <taxon>Bacilli</taxon>
        <taxon>Lactobacillales</taxon>
        <taxon>Lactobacillaceae</taxon>
        <taxon>Leuconostoc</taxon>
    </lineage>
</organism>
<evidence type="ECO:0000259" key="3">
    <source>
        <dbReference type="Pfam" id="PF18013"/>
    </source>
</evidence>
<dbReference type="Proteomes" id="UP000198868">
    <property type="component" value="Unassembled WGS sequence"/>
</dbReference>
<name>A0AAN2QUB0_9LACO</name>
<accession>A0AAN2QUB0</accession>
<gene>
    <name evidence="5" type="ORF">KSL4_2072</name>
    <name evidence="4" type="ORF">PL111_0992</name>
</gene>
<dbReference type="Proteomes" id="UP000199047">
    <property type="component" value="Unassembled WGS sequence"/>
</dbReference>
<dbReference type="Pfam" id="PF18013">
    <property type="entry name" value="Phage_lysozyme2"/>
    <property type="match status" value="1"/>
</dbReference>
<dbReference type="InterPro" id="IPR041219">
    <property type="entry name" value="Phage_lysozyme2"/>
</dbReference>
<keyword evidence="2" id="KW-0472">Membrane</keyword>
<keyword evidence="7" id="KW-1185">Reference proteome</keyword>
<dbReference type="GeneID" id="79851203"/>
<feature type="transmembrane region" description="Helical" evidence="2">
    <location>
        <begin position="12"/>
        <end position="35"/>
    </location>
</feature>
<evidence type="ECO:0000256" key="1">
    <source>
        <dbReference type="SAM" id="MobiDB-lite"/>
    </source>
</evidence>
<evidence type="ECO:0000313" key="6">
    <source>
        <dbReference type="Proteomes" id="UP000198868"/>
    </source>
</evidence>
<evidence type="ECO:0000313" key="5">
    <source>
        <dbReference type="EMBL" id="CUW18353.1"/>
    </source>
</evidence>
<feature type="domain" description="Phage tail lysozyme" evidence="3">
    <location>
        <begin position="71"/>
        <end position="115"/>
    </location>
</feature>
<dbReference type="EMBL" id="FBTB01000020">
    <property type="protein sequence ID" value="CUW18353.1"/>
    <property type="molecule type" value="Genomic_DNA"/>
</dbReference>
<protein>
    <submittedName>
        <fullName evidence="4">Membrane proteins related to metalloendopeptidases</fullName>
    </submittedName>
</protein>
<feature type="region of interest" description="Disordered" evidence="1">
    <location>
        <begin position="45"/>
        <end position="64"/>
    </location>
</feature>
<keyword evidence="2" id="KW-0812">Transmembrane</keyword>
<dbReference type="EMBL" id="FBTU01000015">
    <property type="protein sequence ID" value="CUW09498.1"/>
    <property type="molecule type" value="Genomic_DNA"/>
</dbReference>
<reference evidence="6 7" key="1">
    <citation type="submission" date="2015-12" db="EMBL/GenBank/DDBJ databases">
        <authorList>
            <person name="Andreevskaya M."/>
        </authorList>
    </citation>
    <scope>NUCLEOTIDE SEQUENCE [LARGE SCALE GENOMIC DNA]</scope>
    <source>
        <strain evidence="5 7">KSL4-2</strain>
        <strain evidence="4 6">PL111</strain>
    </source>
</reference>
<evidence type="ECO:0000313" key="4">
    <source>
        <dbReference type="EMBL" id="CUW09498.1"/>
    </source>
</evidence>
<dbReference type="AlphaFoldDB" id="A0AAN2QUB0"/>
<feature type="compositionally biased region" description="Low complexity" evidence="1">
    <location>
        <begin position="45"/>
        <end position="59"/>
    </location>
</feature>